<dbReference type="InterPro" id="IPR013120">
    <property type="entry name" value="FAR_NAD-bd"/>
</dbReference>
<keyword evidence="1" id="KW-0596">Phosphopantetheine</keyword>
<organism evidence="4 5">
    <name type="scientific">Streptomyces inusitatus</name>
    <dbReference type="NCBI Taxonomy" id="68221"/>
    <lineage>
        <taxon>Bacteria</taxon>
        <taxon>Bacillati</taxon>
        <taxon>Actinomycetota</taxon>
        <taxon>Actinomycetes</taxon>
        <taxon>Kitasatosporales</taxon>
        <taxon>Streptomycetaceae</taxon>
        <taxon>Streptomyces</taxon>
    </lineage>
</organism>
<feature type="domain" description="Thioester reductase (TE)" evidence="3">
    <location>
        <begin position="18"/>
        <end position="93"/>
    </location>
</feature>
<dbReference type="AlphaFoldDB" id="A0A918QCC3"/>
<keyword evidence="5" id="KW-1185">Reference proteome</keyword>
<comment type="caution">
    <text evidence="4">The sequence shown here is derived from an EMBL/GenBank/DDBJ whole genome shotgun (WGS) entry which is preliminary data.</text>
</comment>
<dbReference type="InterPro" id="IPR036291">
    <property type="entry name" value="NAD(P)-bd_dom_sf"/>
</dbReference>
<evidence type="ECO:0000313" key="4">
    <source>
        <dbReference type="EMBL" id="GGZ39622.1"/>
    </source>
</evidence>
<evidence type="ECO:0000313" key="5">
    <source>
        <dbReference type="Proteomes" id="UP000630936"/>
    </source>
</evidence>
<gene>
    <name evidence="4" type="ORF">GCM10010387_37420</name>
</gene>
<sequence>MAADSVLPADAVGKGPAVVRGSLGRPRFGLSEAEYRELAEVAGAVYHCGAWVNLVSGYEAVRGSNVTGTLQALEFADRAGGVPVHHVSTLGVLLRRFAEGVGPIAIRDRPVAVYRPGGVLPSTQGIPGRVAGSCG</sequence>
<name>A0A918QCC3_9ACTN</name>
<dbReference type="PANTHER" id="PTHR44845">
    <property type="entry name" value="CARRIER DOMAIN-CONTAINING PROTEIN"/>
    <property type="match status" value="1"/>
</dbReference>
<dbReference type="Gene3D" id="3.40.50.720">
    <property type="entry name" value="NAD(P)-binding Rossmann-like Domain"/>
    <property type="match status" value="1"/>
</dbReference>
<evidence type="ECO:0000259" key="3">
    <source>
        <dbReference type="Pfam" id="PF07993"/>
    </source>
</evidence>
<dbReference type="PANTHER" id="PTHR44845:SF6">
    <property type="entry name" value="BETA-ALANINE-ACTIVATING ENZYME"/>
    <property type="match status" value="1"/>
</dbReference>
<proteinExistence type="predicted"/>
<evidence type="ECO:0000256" key="1">
    <source>
        <dbReference type="ARBA" id="ARBA00022450"/>
    </source>
</evidence>
<dbReference type="EMBL" id="BMWG01000011">
    <property type="protein sequence ID" value="GGZ39622.1"/>
    <property type="molecule type" value="Genomic_DNA"/>
</dbReference>
<evidence type="ECO:0000256" key="2">
    <source>
        <dbReference type="ARBA" id="ARBA00022553"/>
    </source>
</evidence>
<reference evidence="4" key="2">
    <citation type="submission" date="2020-09" db="EMBL/GenBank/DDBJ databases">
        <authorList>
            <person name="Sun Q."/>
            <person name="Ohkuma M."/>
        </authorList>
    </citation>
    <scope>NUCLEOTIDE SEQUENCE</scope>
    <source>
        <strain evidence="4">JCM 4988</strain>
    </source>
</reference>
<dbReference type="Proteomes" id="UP000630936">
    <property type="component" value="Unassembled WGS sequence"/>
</dbReference>
<protein>
    <recommendedName>
        <fullName evidence="3">Thioester reductase (TE) domain-containing protein</fullName>
    </recommendedName>
</protein>
<dbReference type="SUPFAM" id="SSF51735">
    <property type="entry name" value="NAD(P)-binding Rossmann-fold domains"/>
    <property type="match status" value="1"/>
</dbReference>
<dbReference type="Pfam" id="PF07993">
    <property type="entry name" value="NAD_binding_4"/>
    <property type="match status" value="1"/>
</dbReference>
<keyword evidence="2" id="KW-0597">Phosphoprotein</keyword>
<reference evidence="4" key="1">
    <citation type="journal article" date="2014" name="Int. J. Syst. Evol. Microbiol.">
        <title>Complete genome sequence of Corynebacterium casei LMG S-19264T (=DSM 44701T), isolated from a smear-ripened cheese.</title>
        <authorList>
            <consortium name="US DOE Joint Genome Institute (JGI-PGF)"/>
            <person name="Walter F."/>
            <person name="Albersmeier A."/>
            <person name="Kalinowski J."/>
            <person name="Ruckert C."/>
        </authorList>
    </citation>
    <scope>NUCLEOTIDE SEQUENCE</scope>
    <source>
        <strain evidence="4">JCM 4988</strain>
    </source>
</reference>
<accession>A0A918QCC3</accession>